<dbReference type="EMBL" id="VJMF01000046">
    <property type="protein sequence ID" value="TRL32496.1"/>
    <property type="molecule type" value="Genomic_DNA"/>
</dbReference>
<feature type="region of interest" description="Disordered" evidence="1">
    <location>
        <begin position="64"/>
        <end position="114"/>
    </location>
</feature>
<dbReference type="AlphaFoldDB" id="A0A549SSA1"/>
<dbReference type="InterPro" id="IPR010593">
    <property type="entry name" value="DUF1159"/>
</dbReference>
<evidence type="ECO:0000313" key="3">
    <source>
        <dbReference type="Proteomes" id="UP000316781"/>
    </source>
</evidence>
<dbReference type="InterPro" id="IPR007922">
    <property type="entry name" value="DciA-like"/>
</dbReference>
<accession>A0A549SSA1</accession>
<evidence type="ECO:0000256" key="1">
    <source>
        <dbReference type="SAM" id="MobiDB-lite"/>
    </source>
</evidence>
<gene>
    <name evidence="2" type="ORF">FM996_12335</name>
</gene>
<evidence type="ECO:0000313" key="2">
    <source>
        <dbReference type="EMBL" id="TRL32496.1"/>
    </source>
</evidence>
<dbReference type="Pfam" id="PF05258">
    <property type="entry name" value="DciA"/>
    <property type="match status" value="1"/>
</dbReference>
<organism evidence="2 3">
    <name type="scientific">Methylosinus sporium</name>
    <dbReference type="NCBI Taxonomy" id="428"/>
    <lineage>
        <taxon>Bacteria</taxon>
        <taxon>Pseudomonadati</taxon>
        <taxon>Pseudomonadota</taxon>
        <taxon>Alphaproteobacteria</taxon>
        <taxon>Hyphomicrobiales</taxon>
        <taxon>Methylocystaceae</taxon>
        <taxon>Methylosinus</taxon>
    </lineage>
</organism>
<proteinExistence type="predicted"/>
<comment type="caution">
    <text evidence="2">The sequence shown here is derived from an EMBL/GenBank/DDBJ whole genome shotgun (WGS) entry which is preliminary data.</text>
</comment>
<dbReference type="Proteomes" id="UP000316781">
    <property type="component" value="Unassembled WGS sequence"/>
</dbReference>
<protein>
    <submittedName>
        <fullName evidence="2">DUF721 domain-containing protein</fullName>
    </submittedName>
</protein>
<sequence length="207" mass="22594">MTGAATGRSKFRQSRLIGEFIDKTLDPLAARHGFSESSLLLRWEAIVGARVAAICEPVKLQWPPRAKRRAADENQTGAKNRAADENQTGAKNRAADENRAGAKNRATEKKDEPATLALRVEPGFGLDIQHMSAAIIERVNTHLGWRCVAKVTMKQEPLAPRRVRPAKPPVDLAARRQAEAATEGVADERLRAALVTLGERALAKPAR</sequence>
<dbReference type="RefSeq" id="WP_142863259.1">
    <property type="nucleotide sequence ID" value="NZ_VJMF01000046.1"/>
</dbReference>
<dbReference type="PIRSF" id="PIRSF032064">
    <property type="entry name" value="UCP032064"/>
    <property type="match status" value="1"/>
</dbReference>
<feature type="compositionally biased region" description="Basic and acidic residues" evidence="1">
    <location>
        <begin position="93"/>
        <end position="113"/>
    </location>
</feature>
<reference evidence="2 3" key="1">
    <citation type="submission" date="2019-07" db="EMBL/GenBank/DDBJ databases">
        <title>Ln-dependent methylotrophs.</title>
        <authorList>
            <person name="Tani A."/>
        </authorList>
    </citation>
    <scope>NUCLEOTIDE SEQUENCE [LARGE SCALE GENOMIC DNA]</scope>
    <source>
        <strain evidence="2 3">SM89A</strain>
    </source>
</reference>
<name>A0A549SSA1_METSR</name>